<dbReference type="SUPFAM" id="SSF50475">
    <property type="entry name" value="FMN-binding split barrel"/>
    <property type="match status" value="1"/>
</dbReference>
<dbReference type="OrthoDB" id="9796486at2"/>
<dbReference type="EMBL" id="BJXB01000032">
    <property type="protein sequence ID" value="GEM49321.1"/>
    <property type="molecule type" value="Genomic_DNA"/>
</dbReference>
<comment type="caution">
    <text evidence="1">The sequence shown here is derived from an EMBL/GenBank/DDBJ whole genome shotgun (WGS) entry which is preliminary data.</text>
</comment>
<dbReference type="Gene3D" id="2.30.110.10">
    <property type="entry name" value="Electron Transport, Fmn-binding Protein, Chain A"/>
    <property type="match status" value="1"/>
</dbReference>
<dbReference type="RefSeq" id="WP_146889661.1">
    <property type="nucleotide sequence ID" value="NZ_BJXB01000032.1"/>
</dbReference>
<proteinExistence type="predicted"/>
<gene>
    <name evidence="1" type="ORF">DC3_49560</name>
</gene>
<dbReference type="InterPro" id="IPR012349">
    <property type="entry name" value="Split_barrel_FMN-bd"/>
</dbReference>
<name>A0A511NAD1_DEIC1</name>
<dbReference type="PANTHER" id="PTHR42815">
    <property type="entry name" value="FAD-BINDING, PUTATIVE (AFU_ORTHOLOGUE AFUA_6G07600)-RELATED"/>
    <property type="match status" value="1"/>
</dbReference>
<dbReference type="Proteomes" id="UP000321306">
    <property type="component" value="Unassembled WGS sequence"/>
</dbReference>
<dbReference type="PANTHER" id="PTHR42815:SF2">
    <property type="entry name" value="FAD-BINDING, PUTATIVE (AFU_ORTHOLOGUE AFUA_6G07600)-RELATED"/>
    <property type="match status" value="1"/>
</dbReference>
<reference evidence="1 2" key="1">
    <citation type="submission" date="2019-07" db="EMBL/GenBank/DDBJ databases">
        <title>Whole genome shotgun sequence of Deinococcus cellulosilyticus NBRC 106333.</title>
        <authorList>
            <person name="Hosoyama A."/>
            <person name="Uohara A."/>
            <person name="Ohji S."/>
            <person name="Ichikawa N."/>
        </authorList>
    </citation>
    <scope>NUCLEOTIDE SEQUENCE [LARGE SCALE GENOMIC DNA]</scope>
    <source>
        <strain evidence="1 2">NBRC 106333</strain>
    </source>
</reference>
<protein>
    <submittedName>
        <fullName evidence="1">Uncharacterized protein</fullName>
    </submittedName>
</protein>
<dbReference type="AlphaFoldDB" id="A0A511NAD1"/>
<accession>A0A511NAD1</accession>
<sequence length="291" mass="32081">METGYHPGEKHLQGRMGELAVAAKVGQMITPVIPPAAIQFLREQFFVVTATLQEDQIPWPDLLLGHPGFLQATGPSTLHISGIGQDRGFQLGQEIGTLTLQPHTRRRMRLNGTVTSLEAGLTIEAHQVYSNCPKYIQARTFEPRTRPEPQTLHLTALDPTTLRIIEQADTFFVASGARGYGADASHRGGHPGVIKVQDAQTLSFPDFSGNRMYNTLGNLHLNPKVGLLFVDFADGHVLRLLGKAEVLIGEDLSRTVEVHLEAADLTQHAFPYHQRFLGYSPHIPRSEGEHP</sequence>
<keyword evidence="2" id="KW-1185">Reference proteome</keyword>
<organism evidence="1 2">
    <name type="scientific">Deinococcus cellulosilyticus (strain DSM 18568 / NBRC 106333 / KACC 11606 / 5516J-15)</name>
    <dbReference type="NCBI Taxonomy" id="1223518"/>
    <lineage>
        <taxon>Bacteria</taxon>
        <taxon>Thermotogati</taxon>
        <taxon>Deinococcota</taxon>
        <taxon>Deinococci</taxon>
        <taxon>Deinococcales</taxon>
        <taxon>Deinococcaceae</taxon>
        <taxon>Deinococcus</taxon>
    </lineage>
</organism>
<evidence type="ECO:0000313" key="2">
    <source>
        <dbReference type="Proteomes" id="UP000321306"/>
    </source>
</evidence>
<evidence type="ECO:0000313" key="1">
    <source>
        <dbReference type="EMBL" id="GEM49321.1"/>
    </source>
</evidence>